<dbReference type="SUPFAM" id="SSF52833">
    <property type="entry name" value="Thioredoxin-like"/>
    <property type="match status" value="1"/>
</dbReference>
<feature type="domain" description="Thioredoxin" evidence="1">
    <location>
        <begin position="62"/>
        <end position="209"/>
    </location>
</feature>
<evidence type="ECO:0000313" key="3">
    <source>
        <dbReference type="Proteomes" id="UP000239757"/>
    </source>
</evidence>
<dbReference type="EMBL" id="KZ663992">
    <property type="protein sequence ID" value="PPS08484.1"/>
    <property type="molecule type" value="Genomic_DNA"/>
</dbReference>
<dbReference type="AlphaFoldDB" id="A0A2P5XYS3"/>
<evidence type="ECO:0000259" key="1">
    <source>
        <dbReference type="PROSITE" id="PS51352"/>
    </source>
</evidence>
<reference evidence="2 3" key="1">
    <citation type="submission" date="2015-01" db="EMBL/GenBank/DDBJ databases">
        <title>Genome of allotetraploid Gossypium barbadense reveals genomic plasticity and fiber elongation in cotton evolution.</title>
        <authorList>
            <person name="Chen X."/>
            <person name="Liu X."/>
            <person name="Zhao B."/>
            <person name="Zheng H."/>
            <person name="Hu Y."/>
            <person name="Lu G."/>
            <person name="Yang C."/>
            <person name="Chen J."/>
            <person name="Shan C."/>
            <person name="Zhang L."/>
            <person name="Zhou Y."/>
            <person name="Wang L."/>
            <person name="Guo W."/>
            <person name="Bai Y."/>
            <person name="Ruan J."/>
            <person name="Shangguan X."/>
            <person name="Mao Y."/>
            <person name="Jiang J."/>
            <person name="Zhu Y."/>
            <person name="Lei J."/>
            <person name="Kang H."/>
            <person name="Chen S."/>
            <person name="He X."/>
            <person name="Wang R."/>
            <person name="Wang Y."/>
            <person name="Chen J."/>
            <person name="Wang L."/>
            <person name="Yu S."/>
            <person name="Wang B."/>
            <person name="Wei J."/>
            <person name="Song S."/>
            <person name="Lu X."/>
            <person name="Gao Z."/>
            <person name="Gu W."/>
            <person name="Deng X."/>
            <person name="Ma D."/>
            <person name="Wang S."/>
            <person name="Liang W."/>
            <person name="Fang L."/>
            <person name="Cai C."/>
            <person name="Zhu X."/>
            <person name="Zhou B."/>
            <person name="Zhang Y."/>
            <person name="Chen Z."/>
            <person name="Xu S."/>
            <person name="Zhu R."/>
            <person name="Wang S."/>
            <person name="Zhang T."/>
            <person name="Zhao G."/>
        </authorList>
    </citation>
    <scope>NUCLEOTIDE SEQUENCE [LARGE SCALE GENOMIC DNA]</scope>
    <source>
        <strain evidence="3">cv. Xinhai21</strain>
        <tissue evidence="2">Leaf</tissue>
    </source>
</reference>
<proteinExistence type="predicted"/>
<dbReference type="Pfam" id="PF00085">
    <property type="entry name" value="Thioredoxin"/>
    <property type="match status" value="1"/>
</dbReference>
<dbReference type="Gene3D" id="3.40.30.10">
    <property type="entry name" value="Glutaredoxin"/>
    <property type="match status" value="1"/>
</dbReference>
<dbReference type="OrthoDB" id="2121326at2759"/>
<evidence type="ECO:0000313" key="2">
    <source>
        <dbReference type="EMBL" id="PPS08484.1"/>
    </source>
</evidence>
<dbReference type="Proteomes" id="UP000239757">
    <property type="component" value="Unassembled WGS sequence"/>
</dbReference>
<sequence>MRGKSILRPFLTRRAFSGRSVSSSSSRILLNQSYLMSTPQTNSSIPKTPFPVWTPENLNLSRYFSDSSPDFFKPSFMETEPVPVPENVVPVKSEEEFDAALSKTKDESVPAVFYFTATWCAPCRFIGPVMDELARRTPEVTVYKMDIDEEGLARKLKELNITAVFFVPSLNLHLWIQPTVQYFKEGKQEVEVVGGDATHIIQTMKKLYNMRDPKTDDSKQDATSGEELTVRLGFGEWSSLIILTIGELYISSTELG</sequence>
<dbReference type="InterPro" id="IPR050620">
    <property type="entry name" value="Thioredoxin_H-type-like"/>
</dbReference>
<name>A0A2P5XYS3_GOSBA</name>
<dbReference type="PROSITE" id="PS51352">
    <property type="entry name" value="THIOREDOXIN_2"/>
    <property type="match status" value="1"/>
</dbReference>
<protein>
    <recommendedName>
        <fullName evidence="1">Thioredoxin domain-containing protein</fullName>
    </recommendedName>
</protein>
<gene>
    <name evidence="2" type="ORF">GOBAR_AA12157</name>
</gene>
<accession>A0A2P5XYS3</accession>
<organism evidence="2 3">
    <name type="scientific">Gossypium barbadense</name>
    <name type="common">Sea Island cotton</name>
    <name type="synonym">Hibiscus barbadensis</name>
    <dbReference type="NCBI Taxonomy" id="3634"/>
    <lineage>
        <taxon>Eukaryota</taxon>
        <taxon>Viridiplantae</taxon>
        <taxon>Streptophyta</taxon>
        <taxon>Embryophyta</taxon>
        <taxon>Tracheophyta</taxon>
        <taxon>Spermatophyta</taxon>
        <taxon>Magnoliopsida</taxon>
        <taxon>eudicotyledons</taxon>
        <taxon>Gunneridae</taxon>
        <taxon>Pentapetalae</taxon>
        <taxon>rosids</taxon>
        <taxon>malvids</taxon>
        <taxon>Malvales</taxon>
        <taxon>Malvaceae</taxon>
        <taxon>Malvoideae</taxon>
        <taxon>Gossypium</taxon>
    </lineage>
</organism>
<dbReference type="PANTHER" id="PTHR10438:SF405">
    <property type="entry name" value="THIOREDOXIN DOMAIN-CONTAINING PROTEIN"/>
    <property type="match status" value="1"/>
</dbReference>
<dbReference type="InterPro" id="IPR036249">
    <property type="entry name" value="Thioredoxin-like_sf"/>
</dbReference>
<dbReference type="PANTHER" id="PTHR10438">
    <property type="entry name" value="THIOREDOXIN"/>
    <property type="match status" value="1"/>
</dbReference>
<dbReference type="InterPro" id="IPR013766">
    <property type="entry name" value="Thioredoxin_domain"/>
</dbReference>
<dbReference type="CDD" id="cd02947">
    <property type="entry name" value="TRX_family"/>
    <property type="match status" value="1"/>
</dbReference>